<reference evidence="2" key="1">
    <citation type="journal article" date="2019" name="Int. J. Syst. Evol. Microbiol.">
        <title>The Global Catalogue of Microorganisms (GCM) 10K type strain sequencing project: providing services to taxonomists for standard genome sequencing and annotation.</title>
        <authorList>
            <consortium name="The Broad Institute Genomics Platform"/>
            <consortium name="The Broad Institute Genome Sequencing Center for Infectious Disease"/>
            <person name="Wu L."/>
            <person name="Ma J."/>
        </authorList>
    </citation>
    <scope>NUCLEOTIDE SEQUENCE [LARGE SCALE GENOMIC DNA]</scope>
    <source>
        <strain evidence="2">KCTC 42585</strain>
    </source>
</reference>
<keyword evidence="2" id="KW-1185">Reference proteome</keyword>
<sequence>MFPKDFYQYLKDHTLIEIKGGNTRPTFLPIWMVEVDNRIFARSWNKSERSWFTEFRNSGIGQIKYGDNILDVTARKIEEDDPVNIRISKAYLKKYDQPQNLKYSEGISQPEYFNYTMEFFTGI</sequence>
<gene>
    <name evidence="1" type="ORF">ACFSTG_07315</name>
</gene>
<dbReference type="InterPro" id="IPR016888">
    <property type="entry name" value="UCP028498"/>
</dbReference>
<dbReference type="Proteomes" id="UP001597468">
    <property type="component" value="Unassembled WGS sequence"/>
</dbReference>
<accession>A0ABW5IX86</accession>
<dbReference type="Pfam" id="PF10012">
    <property type="entry name" value="DUF2255"/>
    <property type="match status" value="1"/>
</dbReference>
<dbReference type="RefSeq" id="WP_380750352.1">
    <property type="nucleotide sequence ID" value="NZ_JBHULT010000006.1"/>
</dbReference>
<protein>
    <submittedName>
        <fullName evidence="1">DUF2255 family protein</fullName>
    </submittedName>
</protein>
<name>A0ABW5IX86_9FLAO</name>
<comment type="caution">
    <text evidence="1">The sequence shown here is derived from an EMBL/GenBank/DDBJ whole genome shotgun (WGS) entry which is preliminary data.</text>
</comment>
<organism evidence="1 2">
    <name type="scientific">Salinimicrobium flavum</name>
    <dbReference type="NCBI Taxonomy" id="1737065"/>
    <lineage>
        <taxon>Bacteria</taxon>
        <taxon>Pseudomonadati</taxon>
        <taxon>Bacteroidota</taxon>
        <taxon>Flavobacteriia</taxon>
        <taxon>Flavobacteriales</taxon>
        <taxon>Flavobacteriaceae</taxon>
        <taxon>Salinimicrobium</taxon>
    </lineage>
</organism>
<evidence type="ECO:0000313" key="1">
    <source>
        <dbReference type="EMBL" id="MFD2517697.1"/>
    </source>
</evidence>
<dbReference type="EMBL" id="JBHULT010000006">
    <property type="protein sequence ID" value="MFD2517697.1"/>
    <property type="molecule type" value="Genomic_DNA"/>
</dbReference>
<evidence type="ECO:0000313" key="2">
    <source>
        <dbReference type="Proteomes" id="UP001597468"/>
    </source>
</evidence>
<proteinExistence type="predicted"/>